<dbReference type="KEGG" id="gdi:GDI0373"/>
<proteinExistence type="predicted"/>
<reference evidence="1 2" key="1">
    <citation type="journal article" date="2009" name="BMC Genomics">
        <title>Complete genome sequence of the sugarcane nitrogen-fixing endophyte Gluconacetobacter diazotrophicus Pal5.</title>
        <authorList>
            <person name="Bertalan M."/>
            <person name="Albano R."/>
            <person name="Padua V."/>
            <person name="Rouws L."/>
            <person name="Rojas C."/>
            <person name="Hemerly A."/>
            <person name="Teixeira K."/>
            <person name="Schwab S."/>
            <person name="Araujo J."/>
            <person name="Oliveira A."/>
            <person name="Franca L."/>
            <person name="Magalhaes V."/>
            <person name="Alqueres S."/>
            <person name="Cardoso A."/>
            <person name="Almeida W."/>
            <person name="Loureiro M.M."/>
            <person name="Nogueira E."/>
            <person name="Cidade D."/>
            <person name="Oliveira D."/>
            <person name="Simao T."/>
            <person name="Macedo J."/>
            <person name="Valadao A."/>
            <person name="Dreschsel M."/>
            <person name="Freitas F."/>
            <person name="Vidal M."/>
            <person name="Guedes H."/>
            <person name="Rodrigues E."/>
            <person name="Meneses C."/>
            <person name="Brioso P."/>
            <person name="Pozzer L."/>
            <person name="Figueiredo D."/>
            <person name="Montano H."/>
            <person name="Junior J."/>
            <person name="Filho G."/>
            <person name="Flores V."/>
            <person name="Ferreira B."/>
            <person name="Branco A."/>
            <person name="Gonzalez P."/>
            <person name="Guillobel H."/>
            <person name="Lemos M."/>
            <person name="Seibel L."/>
            <person name="Macedo J."/>
            <person name="Alves-Ferreira M."/>
            <person name="Sachetto-Martins G."/>
            <person name="Coelho A."/>
            <person name="Santos E."/>
            <person name="Amaral G."/>
            <person name="Neves A."/>
            <person name="Pacheco A.B."/>
            <person name="Carvalho D."/>
            <person name="Lery L."/>
            <person name="Bisch P."/>
            <person name="Rossle S.C."/>
            <person name="Urmenyi T."/>
            <person name="Kruger W.V."/>
            <person name="Martins O."/>
            <person name="Baldani J.I."/>
            <person name="Ferreira P.C."/>
        </authorList>
    </citation>
    <scope>NUCLEOTIDE SEQUENCE [LARGE SCALE GENOMIC DNA]</scope>
    <source>
        <strain evidence="2">ATCC 49037 / DSM 5601 / CCUG 37298 / CIP 103539 / LMG 7603 / PAl5</strain>
    </source>
</reference>
<protein>
    <submittedName>
        <fullName evidence="1">Uncharacterized protein</fullName>
    </submittedName>
</protein>
<evidence type="ECO:0000313" key="1">
    <source>
        <dbReference type="EMBL" id="CAP54316.1"/>
    </source>
</evidence>
<gene>
    <name evidence="1" type="ordered locus">GDI0373</name>
</gene>
<keyword evidence="2" id="KW-1185">Reference proteome</keyword>
<dbReference type="EMBL" id="AM889285">
    <property type="protein sequence ID" value="CAP54316.1"/>
    <property type="molecule type" value="Genomic_DNA"/>
</dbReference>
<organism evidence="1 2">
    <name type="scientific">Gluconacetobacter diazotrophicus (strain ATCC 49037 / DSM 5601 / CCUG 37298 / CIP 103539 / LMG 7603 / PAl5)</name>
    <dbReference type="NCBI Taxonomy" id="272568"/>
    <lineage>
        <taxon>Bacteria</taxon>
        <taxon>Pseudomonadati</taxon>
        <taxon>Pseudomonadota</taxon>
        <taxon>Alphaproteobacteria</taxon>
        <taxon>Acetobacterales</taxon>
        <taxon>Acetobacteraceae</taxon>
        <taxon>Gluconacetobacter</taxon>
    </lineage>
</organism>
<accession>A9H5D1</accession>
<sequence length="29" mass="3271">MRPGAKRYVGNRRDIPLPARFNEASEVAV</sequence>
<name>A9H5D1_GLUDA</name>
<dbReference type="AlphaFoldDB" id="A9H5D1"/>
<evidence type="ECO:0000313" key="2">
    <source>
        <dbReference type="Proteomes" id="UP000001176"/>
    </source>
</evidence>
<dbReference type="Proteomes" id="UP000001176">
    <property type="component" value="Chromosome"/>
</dbReference>